<comment type="caution">
    <text evidence="1">The sequence shown here is derived from an EMBL/GenBank/DDBJ whole genome shotgun (WGS) entry which is preliminary data.</text>
</comment>
<protein>
    <submittedName>
        <fullName evidence="1">Uncharacterized protein</fullName>
    </submittedName>
</protein>
<name>A0A326UI24_THEHA</name>
<dbReference type="SUPFAM" id="SSF52980">
    <property type="entry name" value="Restriction endonuclease-like"/>
    <property type="match status" value="1"/>
</dbReference>
<dbReference type="Gene3D" id="3.40.50.10770">
    <property type="entry name" value="Hypothetical protein VC1899 like domain (Restriction endonuclease-like)"/>
    <property type="match status" value="1"/>
</dbReference>
<dbReference type="EMBL" id="QKUF01000011">
    <property type="protein sequence ID" value="PZW27929.1"/>
    <property type="molecule type" value="Genomic_DNA"/>
</dbReference>
<dbReference type="AlphaFoldDB" id="A0A326UI24"/>
<sequence length="56" mass="6399">MAVTMIALVGGQTLPNFFPVKVYRPDQLLLVYSDRTEKQYHNLKSTLEMETKVLGL</sequence>
<dbReference type="InterPro" id="IPR011335">
    <property type="entry name" value="Restrct_endonuc-II-like"/>
</dbReference>
<keyword evidence="2" id="KW-1185">Reference proteome</keyword>
<evidence type="ECO:0000313" key="2">
    <source>
        <dbReference type="Proteomes" id="UP000248806"/>
    </source>
</evidence>
<reference evidence="1 2" key="1">
    <citation type="submission" date="2018-06" db="EMBL/GenBank/DDBJ databases">
        <title>Genomic Encyclopedia of Archaeal and Bacterial Type Strains, Phase II (KMG-II): from individual species to whole genera.</title>
        <authorList>
            <person name="Goeker M."/>
        </authorList>
    </citation>
    <scope>NUCLEOTIDE SEQUENCE [LARGE SCALE GENOMIC DNA]</scope>
    <source>
        <strain evidence="1 2">ATCC BAA-1881</strain>
    </source>
</reference>
<proteinExistence type="predicted"/>
<dbReference type="RefSeq" id="WP_170142681.1">
    <property type="nucleotide sequence ID" value="NZ_BIFX01000003.1"/>
</dbReference>
<organism evidence="1 2">
    <name type="scientific">Thermosporothrix hazakensis</name>
    <dbReference type="NCBI Taxonomy" id="644383"/>
    <lineage>
        <taxon>Bacteria</taxon>
        <taxon>Bacillati</taxon>
        <taxon>Chloroflexota</taxon>
        <taxon>Ktedonobacteria</taxon>
        <taxon>Ktedonobacterales</taxon>
        <taxon>Thermosporotrichaceae</taxon>
        <taxon>Thermosporothrix</taxon>
    </lineage>
</organism>
<dbReference type="Proteomes" id="UP000248806">
    <property type="component" value="Unassembled WGS sequence"/>
</dbReference>
<accession>A0A326UI24</accession>
<gene>
    <name evidence="1" type="ORF">EI42_03307</name>
</gene>
<evidence type="ECO:0000313" key="1">
    <source>
        <dbReference type="EMBL" id="PZW27929.1"/>
    </source>
</evidence>